<evidence type="ECO:0000256" key="2">
    <source>
        <dbReference type="ARBA" id="ARBA00008193"/>
    </source>
</evidence>
<dbReference type="PANTHER" id="PTHR30506:SF3">
    <property type="entry name" value="UPF0126 INNER MEMBRANE PROTEIN YADS-RELATED"/>
    <property type="match status" value="1"/>
</dbReference>
<evidence type="ECO:0000256" key="7">
    <source>
        <dbReference type="SAM" id="Phobius"/>
    </source>
</evidence>
<feature type="transmembrane region" description="Helical" evidence="7">
    <location>
        <begin position="184"/>
        <end position="203"/>
    </location>
</feature>
<comment type="caution">
    <text evidence="10">The sequence shown here is derived from an EMBL/GenBank/DDBJ whole genome shotgun (WGS) entry which is preliminary data.</text>
</comment>
<feature type="transmembrane region" description="Helical" evidence="7">
    <location>
        <begin position="66"/>
        <end position="86"/>
    </location>
</feature>
<evidence type="ECO:0000256" key="4">
    <source>
        <dbReference type="ARBA" id="ARBA00022692"/>
    </source>
</evidence>
<protein>
    <submittedName>
        <fullName evidence="10">Trimeric intracellular cation channel family protein</fullName>
    </submittedName>
</protein>
<dbReference type="EMBL" id="WWCO01000029">
    <property type="protein sequence ID" value="MYM37402.1"/>
    <property type="molecule type" value="Genomic_DNA"/>
</dbReference>
<organism evidence="10 12">
    <name type="scientific">Duganella lactea</name>
    <dbReference type="NCBI Taxonomy" id="2692173"/>
    <lineage>
        <taxon>Bacteria</taxon>
        <taxon>Pseudomonadati</taxon>
        <taxon>Pseudomonadota</taxon>
        <taxon>Betaproteobacteria</taxon>
        <taxon>Burkholderiales</taxon>
        <taxon>Oxalobacteraceae</taxon>
        <taxon>Telluria group</taxon>
        <taxon>Duganella</taxon>
    </lineage>
</organism>
<name>A0A6L8MNJ8_9BURK</name>
<dbReference type="RefSeq" id="WP_160992713.1">
    <property type="nucleotide sequence ID" value="NZ_WWCO01000029.1"/>
</dbReference>
<dbReference type="GO" id="GO:0005886">
    <property type="term" value="C:plasma membrane"/>
    <property type="evidence" value="ECO:0007669"/>
    <property type="project" value="UniProtKB-SubCell"/>
</dbReference>
<accession>A0A6L8MNJ8</accession>
<evidence type="ECO:0000256" key="1">
    <source>
        <dbReference type="ARBA" id="ARBA00004651"/>
    </source>
</evidence>
<dbReference type="Proteomes" id="UP000449678">
    <property type="component" value="Unassembled WGS sequence"/>
</dbReference>
<evidence type="ECO:0000256" key="3">
    <source>
        <dbReference type="ARBA" id="ARBA00022475"/>
    </source>
</evidence>
<comment type="subcellular location">
    <subcellularLocation>
        <location evidence="1">Cell membrane</location>
        <topology evidence="1">Multi-pass membrane protein</topology>
    </subcellularLocation>
</comment>
<dbReference type="PANTHER" id="PTHR30506">
    <property type="entry name" value="INNER MEMBRANE PROTEIN"/>
    <property type="match status" value="1"/>
</dbReference>
<evidence type="ECO:0000259" key="8">
    <source>
        <dbReference type="Pfam" id="PF03458"/>
    </source>
</evidence>
<dbReference type="Pfam" id="PF03458">
    <property type="entry name" value="Gly_transporter"/>
    <property type="match status" value="2"/>
</dbReference>
<keyword evidence="4 7" id="KW-0812">Transmembrane</keyword>
<feature type="domain" description="Glycine transporter" evidence="8">
    <location>
        <begin position="13"/>
        <end position="84"/>
    </location>
</feature>
<feature type="transmembrane region" description="Helical" evidence="7">
    <location>
        <begin position="125"/>
        <end position="147"/>
    </location>
</feature>
<keyword evidence="11" id="KW-1185">Reference proteome</keyword>
<evidence type="ECO:0000256" key="5">
    <source>
        <dbReference type="ARBA" id="ARBA00022989"/>
    </source>
</evidence>
<gene>
    <name evidence="9" type="ORF">GTP38_24030</name>
    <name evidence="10" type="ORF">GTP44_21400</name>
</gene>
<feature type="transmembrane region" description="Helical" evidence="7">
    <location>
        <begin position="6"/>
        <end position="28"/>
    </location>
</feature>
<dbReference type="Proteomes" id="UP000474565">
    <property type="component" value="Unassembled WGS sequence"/>
</dbReference>
<evidence type="ECO:0000313" key="9">
    <source>
        <dbReference type="EMBL" id="MYM37402.1"/>
    </source>
</evidence>
<dbReference type="EMBL" id="WWCP01000033">
    <property type="protein sequence ID" value="MYM84493.1"/>
    <property type="molecule type" value="Genomic_DNA"/>
</dbReference>
<sequence>MKHVPVHVSLITIIEIMAILVGALSGFVEARRKRMDIVGVFTVAFIAAFGGGTLRDILLDKRPLFWVMHQEYVILIFVLTLVATPLMKTVRQIISERVIVVADAIGLGLFAVAGVAQAQAAHMPIFIASMMGVITGIFGGVLRDIVCNEVPMVLRDGKPYAICAFFGTWLFIGLQYIDTISDDAALWISAAFIAILRLVTWKFDLHIRSHD</sequence>
<feature type="transmembrane region" description="Helical" evidence="7">
    <location>
        <begin position="35"/>
        <end position="54"/>
    </location>
</feature>
<feature type="domain" description="Glycine transporter" evidence="8">
    <location>
        <begin position="101"/>
        <end position="174"/>
    </location>
</feature>
<feature type="transmembrane region" description="Helical" evidence="7">
    <location>
        <begin position="98"/>
        <end position="119"/>
    </location>
</feature>
<dbReference type="InterPro" id="IPR005115">
    <property type="entry name" value="Gly_transporter"/>
</dbReference>
<dbReference type="AlphaFoldDB" id="A0A6L8MNJ8"/>
<evidence type="ECO:0000256" key="6">
    <source>
        <dbReference type="ARBA" id="ARBA00023136"/>
    </source>
</evidence>
<keyword evidence="6 7" id="KW-0472">Membrane</keyword>
<evidence type="ECO:0000313" key="11">
    <source>
        <dbReference type="Proteomes" id="UP000449678"/>
    </source>
</evidence>
<feature type="transmembrane region" description="Helical" evidence="7">
    <location>
        <begin position="159"/>
        <end position="178"/>
    </location>
</feature>
<keyword evidence="5 7" id="KW-1133">Transmembrane helix</keyword>
<evidence type="ECO:0000313" key="10">
    <source>
        <dbReference type="EMBL" id="MYM84493.1"/>
    </source>
</evidence>
<reference evidence="11 12" key="1">
    <citation type="submission" date="2019-12" db="EMBL/GenBank/DDBJ databases">
        <title>Novel species isolated from a subtropical stream in China.</title>
        <authorList>
            <person name="Lu H."/>
        </authorList>
    </citation>
    <scope>NUCLEOTIDE SEQUENCE [LARGE SCALE GENOMIC DNA]</scope>
    <source>
        <strain evidence="10 12">FT50W</strain>
        <strain evidence="9 11">FT94W</strain>
    </source>
</reference>
<evidence type="ECO:0000313" key="12">
    <source>
        <dbReference type="Proteomes" id="UP000474565"/>
    </source>
</evidence>
<proteinExistence type="inferred from homology"/>
<comment type="similarity">
    <text evidence="2">Belongs to the UPF0126 family.</text>
</comment>
<keyword evidence="3" id="KW-1003">Cell membrane</keyword>